<reference evidence="2 3" key="2">
    <citation type="journal article" date="2018" name="Nature">
        <title>Mutant phenotypes for thousands of bacterial genes of unknown function.</title>
        <authorList>
            <person name="Price M.N."/>
            <person name="Wetmore K.M."/>
            <person name="Waters R.J."/>
            <person name="Callaghan M."/>
            <person name="Ray J."/>
            <person name="Liu H."/>
            <person name="Kuehl J.V."/>
            <person name="Melnyk R.A."/>
            <person name="Lamson J.S."/>
            <person name="Suh Y."/>
            <person name="Carlson H.K."/>
            <person name="Esquivel Z."/>
            <person name="Sadeeshkumar H."/>
            <person name="Chakraborty R."/>
            <person name="Zane G.M."/>
            <person name="Rubin B.E."/>
            <person name="Wall J.D."/>
            <person name="Visel A."/>
            <person name="Bristow J."/>
            <person name="Blow M.J."/>
            <person name="Arkin A.P."/>
            <person name="Deutschbauer A.M."/>
        </authorList>
    </citation>
    <scope>NUCLEOTIDE SEQUENCE [LARGE SCALE GENOMIC DNA]</scope>
    <source>
        <strain evidence="2 3">FW300-N2E3</strain>
    </source>
</reference>
<dbReference type="Pfam" id="PF00149">
    <property type="entry name" value="Metallophos"/>
    <property type="match status" value="1"/>
</dbReference>
<dbReference type="PANTHER" id="PTHR37844:SF2">
    <property type="entry name" value="SER_THR PROTEIN PHOSPHATASE SUPERFAMILY (AFU_ORTHOLOGUE AFUA_1G14840)"/>
    <property type="match status" value="1"/>
</dbReference>
<dbReference type="PANTHER" id="PTHR37844">
    <property type="entry name" value="SER/THR PROTEIN PHOSPHATASE SUPERFAMILY (AFU_ORTHOLOGUE AFUA_1G14840)"/>
    <property type="match status" value="1"/>
</dbReference>
<dbReference type="SUPFAM" id="SSF56300">
    <property type="entry name" value="Metallo-dependent phosphatases"/>
    <property type="match status" value="1"/>
</dbReference>
<dbReference type="AlphaFoldDB" id="A0A0N9WPU7"/>
<dbReference type="Proteomes" id="UP000066487">
    <property type="component" value="Chromosome"/>
</dbReference>
<organism evidence="2 3">
    <name type="scientific">Pseudomonas fluorescens</name>
    <dbReference type="NCBI Taxonomy" id="294"/>
    <lineage>
        <taxon>Bacteria</taxon>
        <taxon>Pseudomonadati</taxon>
        <taxon>Pseudomonadota</taxon>
        <taxon>Gammaproteobacteria</taxon>
        <taxon>Pseudomonadales</taxon>
        <taxon>Pseudomonadaceae</taxon>
        <taxon>Pseudomonas</taxon>
    </lineage>
</organism>
<proteinExistence type="predicted"/>
<evidence type="ECO:0000259" key="1">
    <source>
        <dbReference type="Pfam" id="PF00149"/>
    </source>
</evidence>
<sequence length="243" mass="27487">MKLYVLSDLHNEFSPFEPVSGDYDLVVLAGDIDVKARGVKWANEVFACPVIYVCGNHEFYGSHIDHTLRKMKEGASSHVHVLENETFIWNQTRFLCATGWTDFTSSGNVVAATQTAWDWMNDFQVIRTGENYRRLRPSDLISRNQASFAWLAKELDEPFDGKTVVLTHHAPVPEVIGDKHEGHLSAAYSNSWHRLLDKADLWVFGHTHRAIDIKLGRCRVVSNPRGYPGEQTGFDPGFVIDLS</sequence>
<dbReference type="Gene3D" id="3.60.21.10">
    <property type="match status" value="1"/>
</dbReference>
<reference evidence="3" key="1">
    <citation type="submission" date="2015-09" db="EMBL/GenBank/DDBJ databases">
        <title>Whole genome sequence of Pseudomonas fluorescens FW300-N2E3.</title>
        <authorList>
            <person name="Ray J."/>
            <person name="Melnyk R."/>
            <person name="Deutschbauer A."/>
        </authorList>
    </citation>
    <scope>NUCLEOTIDE SEQUENCE [LARGE SCALE GENOMIC DNA]</scope>
    <source>
        <strain evidence="3">FW300-N2E3</strain>
    </source>
</reference>
<evidence type="ECO:0000313" key="3">
    <source>
        <dbReference type="Proteomes" id="UP000066487"/>
    </source>
</evidence>
<dbReference type="InterPro" id="IPR004843">
    <property type="entry name" value="Calcineurin-like_PHP"/>
</dbReference>
<evidence type="ECO:0000313" key="2">
    <source>
        <dbReference type="EMBL" id="ALI04017.1"/>
    </source>
</evidence>
<accession>A0A0N9WPU7</accession>
<dbReference type="InterPro" id="IPR029052">
    <property type="entry name" value="Metallo-depent_PP-like"/>
</dbReference>
<protein>
    <submittedName>
        <fullName evidence="2">Serine/threonine protein phosphatase</fullName>
    </submittedName>
</protein>
<feature type="domain" description="Calcineurin-like phosphoesterase" evidence="1">
    <location>
        <begin position="1"/>
        <end position="209"/>
    </location>
</feature>
<dbReference type="GO" id="GO:0016787">
    <property type="term" value="F:hydrolase activity"/>
    <property type="evidence" value="ECO:0007669"/>
    <property type="project" value="InterPro"/>
</dbReference>
<dbReference type="OrthoDB" id="356681at2"/>
<gene>
    <name evidence="2" type="ORF">AO353_24185</name>
</gene>
<name>A0A0N9WPU7_PSEFL</name>
<dbReference type="RefSeq" id="WP_054597252.1">
    <property type="nucleotide sequence ID" value="NZ_CP012830.1"/>
</dbReference>
<dbReference type="EMBL" id="CP012830">
    <property type="protein sequence ID" value="ALI04017.1"/>
    <property type="molecule type" value="Genomic_DNA"/>
</dbReference>